<proteinExistence type="predicted"/>
<dbReference type="RefSeq" id="WP_020962764.1">
    <property type="nucleotide sequence ID" value="NZ_CP007493.1"/>
</dbReference>
<keyword evidence="2 3" id="KW-0040">ANK repeat</keyword>
<dbReference type="AlphaFoldDB" id="A0A3G1A7G2"/>
<organism evidence="4 5">
    <name type="scientific">Thermofilum adornatum 1505</name>
    <dbReference type="NCBI Taxonomy" id="697581"/>
    <lineage>
        <taxon>Archaea</taxon>
        <taxon>Thermoproteota</taxon>
        <taxon>Thermoprotei</taxon>
        <taxon>Thermofilales</taxon>
        <taxon>Thermofilaceae</taxon>
        <taxon>Thermofilum</taxon>
    </lineage>
</organism>
<keyword evidence="1" id="KW-0677">Repeat</keyword>
<dbReference type="PRINTS" id="PR01415">
    <property type="entry name" value="ANKYRIN"/>
</dbReference>
<dbReference type="InterPro" id="IPR002110">
    <property type="entry name" value="Ankyrin_rpt"/>
</dbReference>
<protein>
    <submittedName>
        <fullName evidence="4">Ankyrin repeat protein, putative</fullName>
    </submittedName>
</protein>
<evidence type="ECO:0000313" key="4">
    <source>
        <dbReference type="EMBL" id="AJB41257.1"/>
    </source>
</evidence>
<dbReference type="PANTHER" id="PTHR24171">
    <property type="entry name" value="ANKYRIN REPEAT DOMAIN-CONTAINING PROTEIN 39-RELATED"/>
    <property type="match status" value="1"/>
</dbReference>
<feature type="repeat" description="ANK" evidence="3">
    <location>
        <begin position="101"/>
        <end position="133"/>
    </location>
</feature>
<dbReference type="Proteomes" id="UP000266720">
    <property type="component" value="Chromosome"/>
</dbReference>
<feature type="repeat" description="ANK" evidence="3">
    <location>
        <begin position="134"/>
        <end position="166"/>
    </location>
</feature>
<dbReference type="Pfam" id="PF13606">
    <property type="entry name" value="Ank_3"/>
    <property type="match status" value="1"/>
</dbReference>
<dbReference type="PROSITE" id="PS50088">
    <property type="entry name" value="ANK_REPEAT"/>
    <property type="match status" value="5"/>
</dbReference>
<accession>A0A3G1A7G2</accession>
<evidence type="ECO:0000256" key="1">
    <source>
        <dbReference type="ARBA" id="ARBA00022737"/>
    </source>
</evidence>
<dbReference type="InterPro" id="IPR036770">
    <property type="entry name" value="Ankyrin_rpt-contain_sf"/>
</dbReference>
<dbReference type="KEGG" id="tcb:TCARB_0181"/>
<dbReference type="GeneID" id="25405640"/>
<name>A0A3G1A7G2_9CREN</name>
<feature type="repeat" description="ANK" evidence="3">
    <location>
        <begin position="167"/>
        <end position="192"/>
    </location>
</feature>
<reference evidence="5" key="1">
    <citation type="book" date="2010" name="EXTREMOPHILES" publisher="0:0-0">
        <title>Complete genome sequences of ten hyperthermophilic archaea reveal their metabolic capabilities and possible ecological roles.</title>
        <editorList>
            <person name="?"/>
        </editorList>
        <authorList>
            <person name="Ravin N.V."/>
            <person name="Mardanov A.V."/>
            <person name="Bonch-Osmolovskaya E.A."/>
            <person name="Skryabin K.G."/>
        </authorList>
    </citation>
    <scope>NUCLEOTIDE SEQUENCE [LARGE SCALE GENOMIC DNA]</scope>
    <source>
        <strain evidence="5">1505</strain>
    </source>
</reference>
<evidence type="ECO:0000256" key="3">
    <source>
        <dbReference type="PROSITE-ProRule" id="PRU00023"/>
    </source>
</evidence>
<dbReference type="STRING" id="697581.TCARB_0181"/>
<dbReference type="Gene3D" id="1.25.40.20">
    <property type="entry name" value="Ankyrin repeat-containing domain"/>
    <property type="match status" value="2"/>
</dbReference>
<feature type="repeat" description="ANK" evidence="3">
    <location>
        <begin position="68"/>
        <end position="100"/>
    </location>
</feature>
<dbReference type="PROSITE" id="PS50297">
    <property type="entry name" value="ANK_REP_REGION"/>
    <property type="match status" value="5"/>
</dbReference>
<evidence type="ECO:0000313" key="5">
    <source>
        <dbReference type="Proteomes" id="UP000266720"/>
    </source>
</evidence>
<evidence type="ECO:0000256" key="2">
    <source>
        <dbReference type="ARBA" id="ARBA00023043"/>
    </source>
</evidence>
<feature type="repeat" description="ANK" evidence="3">
    <location>
        <begin position="35"/>
        <end position="67"/>
    </location>
</feature>
<dbReference type="GeneID" id="16573758"/>
<sequence>MNLDEELFEAVKKGDAEKVKEFLSKGIKTDLRDKEGFTPLHYAVIYNRKDIAEILIKHGANVNTKNLLGETPLHYSARLCLAEIAELLVSGGANVNITNNYGMTPLHYSAHNNCIAVAKVLIDNGADPNIREDNGCTPLHWASSNCYLDMVWLLLEGGASLHITNKDGKTPIDLAREKNCIEIVRKLVERGAVTRHSEISIVEVKSSGLKEEAWGKLIVKIRGRGVVHVLIEGDVEWLDPGAIDVSGEAVIEVPIRPKVAGEVPVKITVESLGREETKLSWLKIESKSKS</sequence>
<dbReference type="Pfam" id="PF00023">
    <property type="entry name" value="Ank"/>
    <property type="match status" value="1"/>
</dbReference>
<dbReference type="SMART" id="SM00248">
    <property type="entry name" value="ANK"/>
    <property type="match status" value="6"/>
</dbReference>
<dbReference type="EMBL" id="CP007493">
    <property type="protein sequence ID" value="AJB41257.1"/>
    <property type="molecule type" value="Genomic_DNA"/>
</dbReference>
<dbReference type="Pfam" id="PF12796">
    <property type="entry name" value="Ank_2"/>
    <property type="match status" value="1"/>
</dbReference>
<dbReference type="SUPFAM" id="SSF48403">
    <property type="entry name" value="Ankyrin repeat"/>
    <property type="match status" value="1"/>
</dbReference>
<gene>
    <name evidence="4" type="ORF">TCARB_0181</name>
</gene>